<dbReference type="InterPro" id="IPR005303">
    <property type="entry name" value="MOCOS_middle"/>
</dbReference>
<dbReference type="AlphaFoldDB" id="A0A6M1LFC4"/>
<evidence type="ECO:0000313" key="3">
    <source>
        <dbReference type="Proteomes" id="UP000475385"/>
    </source>
</evidence>
<dbReference type="Proteomes" id="UP000475385">
    <property type="component" value="Unassembled WGS sequence"/>
</dbReference>
<dbReference type="InterPro" id="IPR011037">
    <property type="entry name" value="Pyrv_Knase-like_insert_dom_sf"/>
</dbReference>
<dbReference type="InterPro" id="IPR005302">
    <property type="entry name" value="MoCF_Sase_C"/>
</dbReference>
<dbReference type="PROSITE" id="PS51340">
    <property type="entry name" value="MOSC"/>
    <property type="match status" value="1"/>
</dbReference>
<sequence length="241" mass="26128">MSGIGSAPRVIGHVRDLRRFPVKSMGGEAREALELRWPGILGDRQYAFHRLEERGRFPWLTARVVAPMVLFQPRYADPDDPRTSAVTVRTPEGEEMDLHDPALLARLSEAAAQPIGLMQVGRGVFDTMPVSIGTTAGLGLVDARHGAALDPRRFRLNVLIETSEPEEALKGRRLAFAGGASLLVNEGIPRCAMVQVDPDTATRDPSVQKTVIHHFDNCVGLYAATAACGAIRMGDAVTLLD</sequence>
<organism evidence="2 3">
    <name type="scientific">Falsiroseomonas algicola</name>
    <dbReference type="NCBI Taxonomy" id="2716930"/>
    <lineage>
        <taxon>Bacteria</taxon>
        <taxon>Pseudomonadati</taxon>
        <taxon>Pseudomonadota</taxon>
        <taxon>Alphaproteobacteria</taxon>
        <taxon>Acetobacterales</taxon>
        <taxon>Roseomonadaceae</taxon>
        <taxon>Falsiroseomonas</taxon>
    </lineage>
</organism>
<dbReference type="RefSeq" id="WP_164692829.1">
    <property type="nucleotide sequence ID" value="NZ_JAAIKB010000001.1"/>
</dbReference>
<name>A0A6M1LFC4_9PROT</name>
<evidence type="ECO:0000313" key="2">
    <source>
        <dbReference type="EMBL" id="NGM18973.1"/>
    </source>
</evidence>
<dbReference type="EMBL" id="JAAIKB010000001">
    <property type="protein sequence ID" value="NGM18973.1"/>
    <property type="molecule type" value="Genomic_DNA"/>
</dbReference>
<dbReference type="Gene3D" id="2.40.33.20">
    <property type="entry name" value="PK beta-barrel domain-like"/>
    <property type="match status" value="1"/>
</dbReference>
<feature type="domain" description="MOSC" evidence="1">
    <location>
        <begin position="96"/>
        <end position="240"/>
    </location>
</feature>
<evidence type="ECO:0000259" key="1">
    <source>
        <dbReference type="PROSITE" id="PS51340"/>
    </source>
</evidence>
<dbReference type="GO" id="GO:0030170">
    <property type="term" value="F:pyridoxal phosphate binding"/>
    <property type="evidence" value="ECO:0007669"/>
    <property type="project" value="InterPro"/>
</dbReference>
<dbReference type="GO" id="GO:0030151">
    <property type="term" value="F:molybdenum ion binding"/>
    <property type="evidence" value="ECO:0007669"/>
    <property type="project" value="InterPro"/>
</dbReference>
<reference evidence="2 3" key="1">
    <citation type="submission" date="2020-03" db="EMBL/GenBank/DDBJ databases">
        <title>Roseomonas stagni sp. nov., isolated from pond water in Japan.</title>
        <authorList>
            <person name="Furuhata K."/>
            <person name="Miyamoto H."/>
            <person name="Goto K."/>
        </authorList>
    </citation>
    <scope>NUCLEOTIDE SEQUENCE [LARGE SCALE GENOMIC DNA]</scope>
    <source>
        <strain evidence="2 3">PeD5</strain>
    </source>
</reference>
<proteinExistence type="predicted"/>
<dbReference type="GO" id="GO:0003824">
    <property type="term" value="F:catalytic activity"/>
    <property type="evidence" value="ECO:0007669"/>
    <property type="project" value="InterPro"/>
</dbReference>
<comment type="caution">
    <text evidence="2">The sequence shown here is derived from an EMBL/GenBank/DDBJ whole genome shotgun (WGS) entry which is preliminary data.</text>
</comment>
<dbReference type="SUPFAM" id="SSF50800">
    <property type="entry name" value="PK beta-barrel domain-like"/>
    <property type="match status" value="1"/>
</dbReference>
<gene>
    <name evidence="2" type="ORF">G3576_03030</name>
</gene>
<keyword evidence="3" id="KW-1185">Reference proteome</keyword>
<dbReference type="Pfam" id="PF03476">
    <property type="entry name" value="MOSC_N"/>
    <property type="match status" value="1"/>
</dbReference>
<dbReference type="Pfam" id="PF03473">
    <property type="entry name" value="MOSC"/>
    <property type="match status" value="1"/>
</dbReference>
<accession>A0A6M1LFC4</accession>
<protein>
    <submittedName>
        <fullName evidence="2">MOSC domain-containing protein</fullName>
    </submittedName>
</protein>